<sequence>MKYFKNIMLCNYKNETKTYFYLCYFDLRVVGITTRSSLFVFLHLRKVLELNYTIKKATNS</sequence>
<accession>A0A378RKD2</accession>
<dbReference type="Proteomes" id="UP000255024">
    <property type="component" value="Unassembled WGS sequence"/>
</dbReference>
<keyword evidence="3" id="KW-1185">Reference proteome</keyword>
<keyword evidence="1" id="KW-0812">Transmembrane</keyword>
<protein>
    <submittedName>
        <fullName evidence="2">Uncharacterized protein</fullName>
    </submittedName>
</protein>
<evidence type="ECO:0000313" key="2">
    <source>
        <dbReference type="EMBL" id="STZ27452.1"/>
    </source>
</evidence>
<keyword evidence="1" id="KW-0472">Membrane</keyword>
<organism evidence="2 3">
    <name type="scientific">Myroides odoratus</name>
    <name type="common">Flavobacterium odoratum</name>
    <dbReference type="NCBI Taxonomy" id="256"/>
    <lineage>
        <taxon>Bacteria</taxon>
        <taxon>Pseudomonadati</taxon>
        <taxon>Bacteroidota</taxon>
        <taxon>Flavobacteriia</taxon>
        <taxon>Flavobacteriales</taxon>
        <taxon>Flavobacteriaceae</taxon>
        <taxon>Myroides</taxon>
    </lineage>
</organism>
<proteinExistence type="predicted"/>
<dbReference type="AlphaFoldDB" id="A0A378RKD2"/>
<feature type="transmembrane region" description="Helical" evidence="1">
    <location>
        <begin position="21"/>
        <end position="42"/>
    </location>
</feature>
<name>A0A378RKD2_MYROD</name>
<keyword evidence="1" id="KW-1133">Transmembrane helix</keyword>
<dbReference type="EMBL" id="UGQL01000001">
    <property type="protein sequence ID" value="STZ27452.1"/>
    <property type="molecule type" value="Genomic_DNA"/>
</dbReference>
<reference evidence="2 3" key="1">
    <citation type="submission" date="2018-06" db="EMBL/GenBank/DDBJ databases">
        <authorList>
            <consortium name="Pathogen Informatics"/>
            <person name="Doyle S."/>
        </authorList>
    </citation>
    <scope>NUCLEOTIDE SEQUENCE [LARGE SCALE GENOMIC DNA]</scope>
    <source>
        <strain evidence="2 3">NCTC11179</strain>
    </source>
</reference>
<evidence type="ECO:0000256" key="1">
    <source>
        <dbReference type="SAM" id="Phobius"/>
    </source>
</evidence>
<evidence type="ECO:0000313" key="3">
    <source>
        <dbReference type="Proteomes" id="UP000255024"/>
    </source>
</evidence>
<gene>
    <name evidence="2" type="ORF">NCTC11179_00987</name>
</gene>